<dbReference type="EMBL" id="JAYMGO010000015">
    <property type="protein sequence ID" value="KAL1261229.1"/>
    <property type="molecule type" value="Genomic_DNA"/>
</dbReference>
<name>A0ABR3M7Z9_9TELE</name>
<sequence>MREEQGYVPFIMDGFVSLVGDANLRKPVRILRDTGAAQSFILEGILPLSDASSIGSSVLVQGFEMGFVSVPLHEIEIESSLITGRVVVGVRPCLPVRDVTFILGNDLAGGKVFASPEVTNVPLPCVTPDELAQKYPEVFPSCAVTRAMSQRLKNKSSGKSEGEWKFDLNDTFLSNSDFGEVKCLNSIDGLDIAIKKGDEHSVGLVKLSLSREQLIAEQRKDETMSSLLEAVVPVEQLESVSQGYFVEDGVLMRKWRPSNASAADQRQVVKQVVVPPSYRSEILKLAHDGPFAGHLGVNKTYDRVLRHFFWPGLKSDVASYCRSCHVSKDWKTEPNYSTSSAISNSSCR</sequence>
<dbReference type="PANTHER" id="PTHR46888:SF13">
    <property type="entry name" value="RIBONUCLEASE H"/>
    <property type="match status" value="1"/>
</dbReference>
<dbReference type="PANTHER" id="PTHR46888">
    <property type="entry name" value="ZINC KNUCKLE DOMAINCONTAINING PROTEIN-RELATED"/>
    <property type="match status" value="1"/>
</dbReference>
<protein>
    <recommendedName>
        <fullName evidence="1">Integrase zinc-binding domain-containing protein</fullName>
    </recommendedName>
</protein>
<dbReference type="Gene3D" id="1.10.340.70">
    <property type="match status" value="1"/>
</dbReference>
<feature type="domain" description="Integrase zinc-binding" evidence="1">
    <location>
        <begin position="274"/>
        <end position="326"/>
    </location>
</feature>
<organism evidence="2 3">
    <name type="scientific">Cirrhinus molitorella</name>
    <name type="common">mud carp</name>
    <dbReference type="NCBI Taxonomy" id="172907"/>
    <lineage>
        <taxon>Eukaryota</taxon>
        <taxon>Metazoa</taxon>
        <taxon>Chordata</taxon>
        <taxon>Craniata</taxon>
        <taxon>Vertebrata</taxon>
        <taxon>Euteleostomi</taxon>
        <taxon>Actinopterygii</taxon>
        <taxon>Neopterygii</taxon>
        <taxon>Teleostei</taxon>
        <taxon>Ostariophysi</taxon>
        <taxon>Cypriniformes</taxon>
        <taxon>Cyprinidae</taxon>
        <taxon>Labeoninae</taxon>
        <taxon>Labeonini</taxon>
        <taxon>Cirrhinus</taxon>
    </lineage>
</organism>
<comment type="caution">
    <text evidence="2">The sequence shown here is derived from an EMBL/GenBank/DDBJ whole genome shotgun (WGS) entry which is preliminary data.</text>
</comment>
<dbReference type="Proteomes" id="UP001558613">
    <property type="component" value="Unassembled WGS sequence"/>
</dbReference>
<keyword evidence="3" id="KW-1185">Reference proteome</keyword>
<evidence type="ECO:0000259" key="1">
    <source>
        <dbReference type="Pfam" id="PF17921"/>
    </source>
</evidence>
<accession>A0ABR3M7Z9</accession>
<evidence type="ECO:0000313" key="3">
    <source>
        <dbReference type="Proteomes" id="UP001558613"/>
    </source>
</evidence>
<dbReference type="InterPro" id="IPR041588">
    <property type="entry name" value="Integrase_H2C2"/>
</dbReference>
<dbReference type="Pfam" id="PF17921">
    <property type="entry name" value="Integrase_H2C2"/>
    <property type="match status" value="1"/>
</dbReference>
<proteinExistence type="predicted"/>
<evidence type="ECO:0000313" key="2">
    <source>
        <dbReference type="EMBL" id="KAL1261229.1"/>
    </source>
</evidence>
<gene>
    <name evidence="2" type="ORF">QQF64_009056</name>
</gene>
<reference evidence="2 3" key="1">
    <citation type="submission" date="2023-09" db="EMBL/GenBank/DDBJ databases">
        <authorList>
            <person name="Wang M."/>
        </authorList>
    </citation>
    <scope>NUCLEOTIDE SEQUENCE [LARGE SCALE GENOMIC DNA]</scope>
    <source>
        <strain evidence="2">GT-2023</strain>
        <tissue evidence="2">Liver</tissue>
    </source>
</reference>